<dbReference type="GeneID" id="105433633"/>
<dbReference type="AlphaFoldDB" id="A0A8N1SCE8"/>
<organism evidence="3 4">
    <name type="scientific">Pogonomyrmex barbatus</name>
    <name type="common">red harvester ant</name>
    <dbReference type="NCBI Taxonomy" id="144034"/>
    <lineage>
        <taxon>Eukaryota</taxon>
        <taxon>Metazoa</taxon>
        <taxon>Ecdysozoa</taxon>
        <taxon>Arthropoda</taxon>
        <taxon>Hexapoda</taxon>
        <taxon>Insecta</taxon>
        <taxon>Pterygota</taxon>
        <taxon>Neoptera</taxon>
        <taxon>Endopterygota</taxon>
        <taxon>Hymenoptera</taxon>
        <taxon>Apocrita</taxon>
        <taxon>Aculeata</taxon>
        <taxon>Formicoidea</taxon>
        <taxon>Formicidae</taxon>
        <taxon>Myrmicinae</taxon>
        <taxon>Pogonomyrmex</taxon>
    </lineage>
</organism>
<reference evidence="4" key="1">
    <citation type="submission" date="2025-08" db="UniProtKB">
        <authorList>
            <consortium name="RefSeq"/>
        </authorList>
    </citation>
    <scope>IDENTIFICATION</scope>
</reference>
<dbReference type="RefSeq" id="XP_025075753.1">
    <property type="nucleotide sequence ID" value="XM_025219968.1"/>
</dbReference>
<evidence type="ECO:0000256" key="2">
    <source>
        <dbReference type="SAM" id="MobiDB-lite"/>
    </source>
</evidence>
<feature type="region of interest" description="Disordered" evidence="2">
    <location>
        <begin position="27"/>
        <end position="50"/>
    </location>
</feature>
<dbReference type="OrthoDB" id="7694231at2759"/>
<feature type="coiled-coil region" evidence="1">
    <location>
        <begin position="431"/>
        <end position="514"/>
    </location>
</feature>
<keyword evidence="3" id="KW-1185">Reference proteome</keyword>
<proteinExistence type="predicted"/>
<name>A0A8N1SCE8_9HYME</name>
<feature type="coiled-coil region" evidence="1">
    <location>
        <begin position="277"/>
        <end position="388"/>
    </location>
</feature>
<gene>
    <name evidence="4" type="primary">LOC105433633</name>
</gene>
<evidence type="ECO:0000313" key="3">
    <source>
        <dbReference type="Proteomes" id="UP000504615"/>
    </source>
</evidence>
<evidence type="ECO:0000256" key="1">
    <source>
        <dbReference type="SAM" id="Coils"/>
    </source>
</evidence>
<dbReference type="Proteomes" id="UP000504615">
    <property type="component" value="Unplaced"/>
</dbReference>
<accession>A0A8N1SCE8</accession>
<keyword evidence="1" id="KW-0175">Coiled coil</keyword>
<sequence length="549" mass="61866">MLYALEAGAACSRAVRDASFARVDDEIENGNESARSASGDRNGDPDFPHHTCAEDHEARTNNLDHIRRQSYAQTVSDMSETTTLSKRNRGPRSATVTRLETKLPRCVQRRLPCTPASVRCHPRLNLYRCTDHRVPKRSYRLAVGSAISRAGRGIPTSIPKSCADRCPPGFLGLGSPRKKSLSMMDLSLPAVDSNIGDLKSESGSSASRLDEISDRSRDILANGSAYCSGRSWTDATPSSESEQGEAVGLTEDPTIKAANVVYRVLMLNAWRRKRAEIVQLEQQVEHLHLQIEFLRRLLLAENDRVGKLNSELHREKSQLEEAMRERDTFKSEKEKMEIELKRVEEVSQERLITVGNLRNELLTAQDQLKALDTQMSRDREKLLKLREDKKILLDKVSASETLATERGVRAEKAESTVEELQLRLVAQISLTESAQEQLQRTSKKLQTTEMEKQRLEKRLKASESSAKVLSLRAISLESELANREAELRRVEVEYNSQVAELSELRERLLRQSQEGGWSRRILQIAGSIMRVSILRTFTFLSNATLPLPP</sequence>
<feature type="compositionally biased region" description="Basic and acidic residues" evidence="2">
    <location>
        <begin position="41"/>
        <end position="50"/>
    </location>
</feature>
<evidence type="ECO:0000313" key="4">
    <source>
        <dbReference type="RefSeq" id="XP_025075753.1"/>
    </source>
</evidence>
<protein>
    <submittedName>
        <fullName evidence="4">Autophagy-related protein 23</fullName>
    </submittedName>
</protein>